<dbReference type="RefSeq" id="WP_182704676.1">
    <property type="nucleotide sequence ID" value="NZ_JACJII010000001.1"/>
</dbReference>
<evidence type="ECO:0000256" key="1">
    <source>
        <dbReference type="SAM" id="MobiDB-lite"/>
    </source>
</evidence>
<organism evidence="2 3">
    <name type="scientific">Thermomonospora cellulosilytica</name>
    <dbReference type="NCBI Taxonomy" id="1411118"/>
    <lineage>
        <taxon>Bacteria</taxon>
        <taxon>Bacillati</taxon>
        <taxon>Actinomycetota</taxon>
        <taxon>Actinomycetes</taxon>
        <taxon>Streptosporangiales</taxon>
        <taxon>Thermomonosporaceae</taxon>
        <taxon>Thermomonospora</taxon>
    </lineage>
</organism>
<reference evidence="2 3" key="1">
    <citation type="submission" date="2020-08" db="EMBL/GenBank/DDBJ databases">
        <title>Sequencing the genomes of 1000 actinobacteria strains.</title>
        <authorList>
            <person name="Klenk H.-P."/>
        </authorList>
    </citation>
    <scope>NUCLEOTIDE SEQUENCE [LARGE SCALE GENOMIC DNA]</scope>
    <source>
        <strain evidence="2 3">DSM 45823</strain>
    </source>
</reference>
<feature type="region of interest" description="Disordered" evidence="1">
    <location>
        <begin position="55"/>
        <end position="74"/>
    </location>
</feature>
<sequence>MRIEELTPEQQAIYTAVTELEAEGRPGYVNEIARRAGMDDDRVWEALRPMLGEPGLVHEVPSDLGPEYRTHQPG</sequence>
<name>A0A7W3R7P2_9ACTN</name>
<keyword evidence="3" id="KW-1185">Reference proteome</keyword>
<dbReference type="Proteomes" id="UP000539313">
    <property type="component" value="Unassembled WGS sequence"/>
</dbReference>
<evidence type="ECO:0000313" key="3">
    <source>
        <dbReference type="Proteomes" id="UP000539313"/>
    </source>
</evidence>
<accession>A0A7W3R7P2</accession>
<proteinExistence type="predicted"/>
<comment type="caution">
    <text evidence="2">The sequence shown here is derived from an EMBL/GenBank/DDBJ whole genome shotgun (WGS) entry which is preliminary data.</text>
</comment>
<dbReference type="AlphaFoldDB" id="A0A7W3R7P2"/>
<evidence type="ECO:0000313" key="2">
    <source>
        <dbReference type="EMBL" id="MBA9002729.1"/>
    </source>
</evidence>
<gene>
    <name evidence="2" type="ORF">HNR21_001611</name>
</gene>
<dbReference type="EMBL" id="JACJII010000001">
    <property type="protein sequence ID" value="MBA9002729.1"/>
    <property type="molecule type" value="Genomic_DNA"/>
</dbReference>
<protein>
    <submittedName>
        <fullName evidence="2">Uncharacterized protein</fullName>
    </submittedName>
</protein>